<organism evidence="2 3">
    <name type="scientific">Streptomyces morookaense</name>
    <name type="common">Streptoverticillium morookaense</name>
    <dbReference type="NCBI Taxonomy" id="1970"/>
    <lineage>
        <taxon>Bacteria</taxon>
        <taxon>Bacillati</taxon>
        <taxon>Actinomycetota</taxon>
        <taxon>Actinomycetes</taxon>
        <taxon>Kitasatosporales</taxon>
        <taxon>Streptomycetaceae</taxon>
        <taxon>Streptomyces</taxon>
    </lineage>
</organism>
<evidence type="ECO:0000313" key="2">
    <source>
        <dbReference type="EMBL" id="NVK80168.1"/>
    </source>
</evidence>
<protein>
    <submittedName>
        <fullName evidence="2">DUF397 domain-containing protein</fullName>
    </submittedName>
</protein>
<evidence type="ECO:0000313" key="3">
    <source>
        <dbReference type="Proteomes" id="UP000587462"/>
    </source>
</evidence>
<feature type="domain" description="DUF397" evidence="1">
    <location>
        <begin position="6"/>
        <end position="57"/>
    </location>
</feature>
<gene>
    <name evidence="2" type="ORF">HG542_21245</name>
</gene>
<dbReference type="Proteomes" id="UP000587462">
    <property type="component" value="Unassembled WGS sequence"/>
</dbReference>
<evidence type="ECO:0000259" key="1">
    <source>
        <dbReference type="Pfam" id="PF04149"/>
    </source>
</evidence>
<dbReference type="AlphaFoldDB" id="A0A7Y7B6Z3"/>
<dbReference type="InterPro" id="IPR007278">
    <property type="entry name" value="DUF397"/>
</dbReference>
<keyword evidence="3" id="KW-1185">Reference proteome</keyword>
<reference evidence="2 3" key="1">
    <citation type="submission" date="2020-04" db="EMBL/GenBank/DDBJ databases">
        <title>Draft Genome Sequence of Streptomyces morookaense DSM 40503, an 8-azaguanine-producing strain.</title>
        <authorList>
            <person name="Qi J."/>
            <person name="Gao J.-M."/>
        </authorList>
    </citation>
    <scope>NUCLEOTIDE SEQUENCE [LARGE SCALE GENOMIC DNA]</scope>
    <source>
        <strain evidence="2 3">DSM 40503</strain>
    </source>
</reference>
<dbReference type="RefSeq" id="WP_171083815.1">
    <property type="nucleotide sequence ID" value="NZ_BNBU01000004.1"/>
</dbReference>
<sequence>MSDQPAWFKSSYSDNTGADCVEVAVLPRRIHVRDSKLGNRLQFTVPPTAWADFIGHIAAP</sequence>
<proteinExistence type="predicted"/>
<accession>A0A7Y7B6Z3</accession>
<name>A0A7Y7B6Z3_STRMO</name>
<comment type="caution">
    <text evidence="2">The sequence shown here is derived from an EMBL/GenBank/DDBJ whole genome shotgun (WGS) entry which is preliminary data.</text>
</comment>
<dbReference type="EMBL" id="JABBXF010000047">
    <property type="protein sequence ID" value="NVK80168.1"/>
    <property type="molecule type" value="Genomic_DNA"/>
</dbReference>
<dbReference type="Pfam" id="PF04149">
    <property type="entry name" value="DUF397"/>
    <property type="match status" value="1"/>
</dbReference>